<sequence>MKFSSGIKAVAGAVAASLLLVTAHPAQADPVTTPYTRDINTIAEQTTAYVENNHLIPDKDALQRKAATAEATIADIRDGGNTLVLGKGHFLRHGDKLAIIGESGATVTNTPLQALLGNTVVDLNVIVKEGGRAATFFPVSKPVHSTNAYALQKDDKGGMIGYGTRQRDFYNAWGKYLNRIEVENYSAVIVSSAYGGYIGTKCGWAIGFLSAALVATNMNLFAKLVPSPIAKTLIYLSVIPVAIAVYHAVGIPASALGKVAGSHLSTIAIGFLSSNPETRDLALQALSAALGLVFLWWLPPSATANK</sequence>
<organism evidence="3 4">
    <name type="scientific">Lawsonella clevelandensis</name>
    <dbReference type="NCBI Taxonomy" id="1528099"/>
    <lineage>
        <taxon>Bacteria</taxon>
        <taxon>Bacillati</taxon>
        <taxon>Actinomycetota</taxon>
        <taxon>Actinomycetes</taxon>
        <taxon>Mycobacteriales</taxon>
        <taxon>Lawsonellaceae</taxon>
        <taxon>Lawsonella</taxon>
    </lineage>
</organism>
<comment type="caution">
    <text evidence="3">The sequence shown here is derived from an EMBL/GenBank/DDBJ whole genome shotgun (WGS) entry which is preliminary data.</text>
</comment>
<feature type="chain" id="PRO_5016138460" evidence="2">
    <location>
        <begin position="29"/>
        <end position="306"/>
    </location>
</feature>
<dbReference type="RefSeq" id="WP_290599322.1">
    <property type="nucleotide sequence ID" value="NZ_CAKZIO010000015.1"/>
</dbReference>
<keyword evidence="2" id="KW-0732">Signal</keyword>
<dbReference type="Proteomes" id="UP000248606">
    <property type="component" value="Unassembled WGS sequence"/>
</dbReference>
<evidence type="ECO:0000256" key="2">
    <source>
        <dbReference type="SAM" id="SignalP"/>
    </source>
</evidence>
<feature type="transmembrane region" description="Helical" evidence="1">
    <location>
        <begin position="281"/>
        <end position="298"/>
    </location>
</feature>
<protein>
    <submittedName>
        <fullName evidence="3">Uncharacterized protein</fullName>
    </submittedName>
</protein>
<dbReference type="EMBL" id="QFOZ01000011">
    <property type="protein sequence ID" value="PZP88499.1"/>
    <property type="molecule type" value="Genomic_DNA"/>
</dbReference>
<reference evidence="3 4" key="1">
    <citation type="submission" date="2017-08" db="EMBL/GenBank/DDBJ databases">
        <title>Infants hospitalized years apart are colonized by the same room-sourced microbial strains.</title>
        <authorList>
            <person name="Brooks B."/>
            <person name="Olm M.R."/>
            <person name="Firek B.A."/>
            <person name="Baker R."/>
            <person name="Thomas B.C."/>
            <person name="Morowitz M.J."/>
            <person name="Banfield J.F."/>
        </authorList>
    </citation>
    <scope>NUCLEOTIDE SEQUENCE [LARGE SCALE GENOMIC DNA]</scope>
    <source>
        <strain evidence="3">S2_006_000_R1_57</strain>
    </source>
</reference>
<evidence type="ECO:0000313" key="4">
    <source>
        <dbReference type="Proteomes" id="UP000248606"/>
    </source>
</evidence>
<keyword evidence="1" id="KW-0812">Transmembrane</keyword>
<name>A0A2W5KG16_9ACTN</name>
<proteinExistence type="predicted"/>
<evidence type="ECO:0000313" key="3">
    <source>
        <dbReference type="EMBL" id="PZP88499.1"/>
    </source>
</evidence>
<feature type="signal peptide" evidence="2">
    <location>
        <begin position="1"/>
        <end position="28"/>
    </location>
</feature>
<accession>A0A2W5KG16</accession>
<keyword evidence="1" id="KW-0472">Membrane</keyword>
<feature type="transmembrane region" description="Helical" evidence="1">
    <location>
        <begin position="203"/>
        <end position="221"/>
    </location>
</feature>
<gene>
    <name evidence="3" type="ORF">DI579_06440</name>
</gene>
<feature type="transmembrane region" description="Helical" evidence="1">
    <location>
        <begin position="233"/>
        <end position="255"/>
    </location>
</feature>
<dbReference type="AlphaFoldDB" id="A0A2W5KG16"/>
<evidence type="ECO:0000256" key="1">
    <source>
        <dbReference type="SAM" id="Phobius"/>
    </source>
</evidence>
<keyword evidence="1" id="KW-1133">Transmembrane helix</keyword>